<dbReference type="Proteomes" id="UP000262583">
    <property type="component" value="Chromosome"/>
</dbReference>
<dbReference type="PANTHER" id="PTHR43405:SF1">
    <property type="entry name" value="GLYCOSYL HYDROLASE DIGH"/>
    <property type="match status" value="1"/>
</dbReference>
<dbReference type="Pfam" id="PF02638">
    <property type="entry name" value="GHL10"/>
    <property type="match status" value="1"/>
</dbReference>
<sequence>MVDLQRWGYRNVMVESFWGGQTIYPSKVFPPKTNDGKDWLKIICEAGARHNIRVHAWIHTFFWGLRANLTSGSLLAQHPHWIEQTLDGQLPQSGERDYVFASPAVREVRAALGKLVDELCERDIVGINIDYIRYPFTVPDSGYNPVAVERFRNETGLDARTITKDLTPNSPWMRWVEFRERMVTETVEELSSRIRFNSARSGRRILVSAAYFPGYKKERGSNPKCQNWYVWVERGLLDLSTPMCYSPSLEGLKEELAEVREVHVGKPTACIPGLAVGRFSSPHPPYLQQLELARNAGFPAIAVFKYETLKDEIEKLK</sequence>
<dbReference type="InterPro" id="IPR052177">
    <property type="entry name" value="Divisome_Glycosyl_Hydrolase"/>
</dbReference>
<reference evidence="3 4" key="1">
    <citation type="submission" date="2018-05" db="EMBL/GenBank/DDBJ databases">
        <title>A metagenomic window into the 2 km-deep terrestrial subsurface aquifer revealed taxonomically and functionally diverse microbial community comprising novel uncultured bacterial lineages.</title>
        <authorList>
            <person name="Kadnikov V.V."/>
            <person name="Mardanov A.V."/>
            <person name="Beletsky A.V."/>
            <person name="Banks D."/>
            <person name="Pimenov N.V."/>
            <person name="Frank Y.A."/>
            <person name="Karnachuk O.V."/>
            <person name="Ravin N.V."/>
        </authorList>
    </citation>
    <scope>NUCLEOTIDE SEQUENCE [LARGE SCALE GENOMIC DNA]</scope>
    <source>
        <strain evidence="3">BY</strain>
    </source>
</reference>
<evidence type="ECO:0000313" key="4">
    <source>
        <dbReference type="Proteomes" id="UP000262583"/>
    </source>
</evidence>
<dbReference type="Gene3D" id="3.20.20.80">
    <property type="entry name" value="Glycosidases"/>
    <property type="match status" value="1"/>
</dbReference>
<dbReference type="AlphaFoldDB" id="A0A2Z4Y7J6"/>
<name>A0A2Z4Y7J6_SUMC1</name>
<evidence type="ECO:0000256" key="1">
    <source>
        <dbReference type="ARBA" id="ARBA00022729"/>
    </source>
</evidence>
<proteinExistence type="predicted"/>
<feature type="domain" description="Glycosyl hydrolase-like 10" evidence="2">
    <location>
        <begin position="21"/>
        <end position="262"/>
    </location>
</feature>
<keyword evidence="1" id="KW-0732">Signal</keyword>
<accession>A0A2Z4Y7J6</accession>
<dbReference type="PANTHER" id="PTHR43405">
    <property type="entry name" value="GLYCOSYL HYDROLASE DIGH"/>
    <property type="match status" value="1"/>
</dbReference>
<evidence type="ECO:0000313" key="3">
    <source>
        <dbReference type="EMBL" id="AXA36403.1"/>
    </source>
</evidence>
<dbReference type="KEGG" id="schv:BRCON_1626"/>
<dbReference type="EMBL" id="CP030759">
    <property type="protein sequence ID" value="AXA36403.1"/>
    <property type="molecule type" value="Genomic_DNA"/>
</dbReference>
<organism evidence="3 4">
    <name type="scientific">Sumerlaea chitinivorans</name>
    <dbReference type="NCBI Taxonomy" id="2250252"/>
    <lineage>
        <taxon>Bacteria</taxon>
        <taxon>Candidatus Sumerlaeota</taxon>
        <taxon>Candidatus Sumerlaeia</taxon>
        <taxon>Candidatus Sumerlaeales</taxon>
        <taxon>Candidatus Sumerlaeaceae</taxon>
        <taxon>Candidatus Sumerlaea</taxon>
    </lineage>
</organism>
<dbReference type="InterPro" id="IPR003790">
    <property type="entry name" value="GHL10"/>
</dbReference>
<gene>
    <name evidence="3" type="ORF">BRCON_1626</name>
</gene>
<protein>
    <submittedName>
        <fullName evidence="3">FenI</fullName>
    </submittedName>
</protein>
<evidence type="ECO:0000259" key="2">
    <source>
        <dbReference type="Pfam" id="PF02638"/>
    </source>
</evidence>